<dbReference type="AlphaFoldDB" id="A0A517TTJ0"/>
<dbReference type="InterPro" id="IPR038109">
    <property type="entry name" value="DNA_bind_recomb_sf"/>
</dbReference>
<dbReference type="SUPFAM" id="SSF53041">
    <property type="entry name" value="Resolvase-like"/>
    <property type="match status" value="1"/>
</dbReference>
<dbReference type="OrthoDB" id="210736at2"/>
<dbReference type="PANTHER" id="PTHR30461:SF23">
    <property type="entry name" value="DNA RECOMBINASE-RELATED"/>
    <property type="match status" value="1"/>
</dbReference>
<sequence length="630" mass="70884">MLNTPFIPKNPSGTLRVILLGRLSRPKETVEQTQATIEASYRYAREFIERNYDGPVEYRELGEQISGLVGDRRTISEARELMETGEWDVVLTEDLSRIYRNPHLQYGFVHECVDLQVRLICIADGLDTADENWEVMLGAASLRHCLHIPDTRRRIKRSAKHSFHKGGMVQRVRFGYQKLNAEQAASGEFGPVGVRMARLAEWQDLFDEIRQALLAGRSPSAIVDELNRRKVPVGPSATRGHWHFGLLKNLLRDPILHGTRAFRRVIYVPLMQNGGYRREVNQTPEIEYVPELAFMSKEQQEEMLQAVGWSIKWHSTEVDASKAIRCRSRALWPQLAATCAICGSPMVVMGTFLKCAKATKAGGASCWNHVQAPLASIRQRTVTWLTEELRRHPEAFGALLDAALEVIARHDADRGDEAKRLGREEEQLRKQLANLGDAIKNGAENSSTLINMLTSTEAQLQELQQRRAAKASDSPQLPGTRAQLEANFEPVLRSLVETSVEFAEVLREFFPRFDIQPVQALDTGQVRPRAILHFGANATAGNEMDKPPRVVTFDLFEPPVHIRMGPLVTQIRQSSPKATMKEIGERVGTSHASVKRAFDYCARMAKAGVIDPFVPLTTKPAEASRWRHAK</sequence>
<keyword evidence="1" id="KW-0175">Coiled coil</keyword>
<name>A0A517TTJ0_9BACT</name>
<evidence type="ECO:0000313" key="4">
    <source>
        <dbReference type="Proteomes" id="UP000317909"/>
    </source>
</evidence>
<dbReference type="EMBL" id="CP036339">
    <property type="protein sequence ID" value="QDT71689.1"/>
    <property type="molecule type" value="Genomic_DNA"/>
</dbReference>
<protein>
    <recommendedName>
        <fullName evidence="2">Resolvase/invertase-type recombinase catalytic domain-containing protein</fullName>
    </recommendedName>
</protein>
<accession>A0A517TTJ0</accession>
<dbReference type="InterPro" id="IPR036162">
    <property type="entry name" value="Resolvase-like_N_sf"/>
</dbReference>
<dbReference type="RefSeq" id="WP_145431155.1">
    <property type="nucleotide sequence ID" value="NZ_CP036339.1"/>
</dbReference>
<dbReference type="SMART" id="SM00857">
    <property type="entry name" value="Resolvase"/>
    <property type="match status" value="1"/>
</dbReference>
<proteinExistence type="predicted"/>
<dbReference type="Gene3D" id="3.40.50.1390">
    <property type="entry name" value="Resolvase, N-terminal catalytic domain"/>
    <property type="match status" value="1"/>
</dbReference>
<dbReference type="Pfam" id="PF00239">
    <property type="entry name" value="Resolvase"/>
    <property type="match status" value="1"/>
</dbReference>
<dbReference type="GO" id="GO:0000150">
    <property type="term" value="F:DNA strand exchange activity"/>
    <property type="evidence" value="ECO:0007669"/>
    <property type="project" value="InterPro"/>
</dbReference>
<dbReference type="Proteomes" id="UP000317909">
    <property type="component" value="Chromosome"/>
</dbReference>
<feature type="coiled-coil region" evidence="1">
    <location>
        <begin position="418"/>
        <end position="473"/>
    </location>
</feature>
<gene>
    <name evidence="3" type="ORF">I41_08490</name>
</gene>
<dbReference type="Gene3D" id="3.90.1750.20">
    <property type="entry name" value="Putative Large Serine Recombinase, Chain B, Domain 2"/>
    <property type="match status" value="1"/>
</dbReference>
<organism evidence="3 4">
    <name type="scientific">Lacipirellula limnantheis</name>
    <dbReference type="NCBI Taxonomy" id="2528024"/>
    <lineage>
        <taxon>Bacteria</taxon>
        <taxon>Pseudomonadati</taxon>
        <taxon>Planctomycetota</taxon>
        <taxon>Planctomycetia</taxon>
        <taxon>Pirellulales</taxon>
        <taxon>Lacipirellulaceae</taxon>
        <taxon>Lacipirellula</taxon>
    </lineage>
</organism>
<dbReference type="InterPro" id="IPR050639">
    <property type="entry name" value="SSR_resolvase"/>
</dbReference>
<evidence type="ECO:0000259" key="2">
    <source>
        <dbReference type="SMART" id="SM00857"/>
    </source>
</evidence>
<dbReference type="PANTHER" id="PTHR30461">
    <property type="entry name" value="DNA-INVERTASE FROM LAMBDOID PROPHAGE"/>
    <property type="match status" value="1"/>
</dbReference>
<dbReference type="KEGG" id="llh:I41_08490"/>
<reference evidence="3 4" key="1">
    <citation type="submission" date="2019-02" db="EMBL/GenBank/DDBJ databases">
        <title>Deep-cultivation of Planctomycetes and their phenomic and genomic characterization uncovers novel biology.</title>
        <authorList>
            <person name="Wiegand S."/>
            <person name="Jogler M."/>
            <person name="Boedeker C."/>
            <person name="Pinto D."/>
            <person name="Vollmers J."/>
            <person name="Rivas-Marin E."/>
            <person name="Kohn T."/>
            <person name="Peeters S.H."/>
            <person name="Heuer A."/>
            <person name="Rast P."/>
            <person name="Oberbeckmann S."/>
            <person name="Bunk B."/>
            <person name="Jeske O."/>
            <person name="Meyerdierks A."/>
            <person name="Storesund J.E."/>
            <person name="Kallscheuer N."/>
            <person name="Luecker S."/>
            <person name="Lage O.M."/>
            <person name="Pohl T."/>
            <person name="Merkel B.J."/>
            <person name="Hornburger P."/>
            <person name="Mueller R.-W."/>
            <person name="Bruemmer F."/>
            <person name="Labrenz M."/>
            <person name="Spormann A.M."/>
            <person name="Op den Camp H."/>
            <person name="Overmann J."/>
            <person name="Amann R."/>
            <person name="Jetten M.S.M."/>
            <person name="Mascher T."/>
            <person name="Medema M.H."/>
            <person name="Devos D.P."/>
            <person name="Kaster A.-K."/>
            <person name="Ovreas L."/>
            <person name="Rohde M."/>
            <person name="Galperin M.Y."/>
            <person name="Jogler C."/>
        </authorList>
    </citation>
    <scope>NUCLEOTIDE SEQUENCE [LARGE SCALE GENOMIC DNA]</scope>
    <source>
        <strain evidence="3 4">I41</strain>
    </source>
</reference>
<keyword evidence="4" id="KW-1185">Reference proteome</keyword>
<dbReference type="InterPro" id="IPR006119">
    <property type="entry name" value="Resolv_N"/>
</dbReference>
<dbReference type="CDD" id="cd00338">
    <property type="entry name" value="Ser_Recombinase"/>
    <property type="match status" value="1"/>
</dbReference>
<evidence type="ECO:0000313" key="3">
    <source>
        <dbReference type="EMBL" id="QDT71689.1"/>
    </source>
</evidence>
<dbReference type="GO" id="GO:0003677">
    <property type="term" value="F:DNA binding"/>
    <property type="evidence" value="ECO:0007669"/>
    <property type="project" value="InterPro"/>
</dbReference>
<evidence type="ECO:0000256" key="1">
    <source>
        <dbReference type="SAM" id="Coils"/>
    </source>
</evidence>
<feature type="domain" description="Resolvase/invertase-type recombinase catalytic" evidence="2">
    <location>
        <begin position="17"/>
        <end position="168"/>
    </location>
</feature>